<keyword evidence="4" id="KW-0732">Signal</keyword>
<evidence type="ECO:0000256" key="5">
    <source>
        <dbReference type="ARBA" id="ARBA00023136"/>
    </source>
</evidence>
<evidence type="ECO:0000256" key="1">
    <source>
        <dbReference type="ARBA" id="ARBA00004418"/>
    </source>
</evidence>
<organism evidence="8 9">
    <name type="scientific">Sediminispirochaeta smaragdinae (strain DSM 11293 / JCM 15392 / SEBR 4228)</name>
    <name type="common">Spirochaeta smaragdinae</name>
    <dbReference type="NCBI Taxonomy" id="573413"/>
    <lineage>
        <taxon>Bacteria</taxon>
        <taxon>Pseudomonadati</taxon>
        <taxon>Spirochaetota</taxon>
        <taxon>Spirochaetia</taxon>
        <taxon>Spirochaetales</taxon>
        <taxon>Spirochaetaceae</taxon>
        <taxon>Sediminispirochaeta</taxon>
    </lineage>
</organism>
<sequence>MENKIRLTALLLLLIVSVVLFSHYLAAADDVEIEMALYSGNSWGVPQNFAYAIYDKAVELFESRPENRHITIKLKTGIMYNHYSEWLAQLVLQGKEPDIFLLVEQDFNTYASIGLLQNLEPFISRCSDFNKQEYYPRGLEAGMFNGIQYSLPISLVPSFMIVNKTLLEDNQIRIDREDWDWDQFYAICRQLTKDLDGDSIPDQFGVYGYDWHNAFYTNDRYLFNPDDPAIQFNSRRLEETLQFLKKMNRLNKGHILREKDFDQGKTGFKVFNLSEYKVYGTYPYRILRYENFEWETIPFPSGPSGTSSSKLYTVQVGMSSRSHHKKEAFSFIRFMTGDREFQEAVWSGTNMLPANRRVVNDLYHASSDEERKILNYPFLNNIIRDSYIDPNFKWYASMDEFIDQKIFQIVAQDLDTSIGIKELREDMEKMLKGYR</sequence>
<keyword evidence="5" id="KW-0472">Membrane</keyword>
<dbReference type="Pfam" id="PF01547">
    <property type="entry name" value="SBP_bac_1"/>
    <property type="match status" value="1"/>
</dbReference>
<comment type="similarity">
    <text evidence="2">Belongs to the bacterial solute-binding protein 1 family.</text>
</comment>
<evidence type="ECO:0000313" key="9">
    <source>
        <dbReference type="Proteomes" id="UP000002318"/>
    </source>
</evidence>
<dbReference type="Gene3D" id="3.40.190.10">
    <property type="entry name" value="Periplasmic binding protein-like II"/>
    <property type="match status" value="1"/>
</dbReference>
<dbReference type="Proteomes" id="UP000002318">
    <property type="component" value="Chromosome"/>
</dbReference>
<gene>
    <name evidence="8" type="ordered locus">Spirs_2702</name>
</gene>
<dbReference type="OrthoDB" id="367242at2"/>
<dbReference type="STRING" id="573413.Spirs_2702"/>
<keyword evidence="6" id="KW-0564">Palmitate</keyword>
<dbReference type="KEGG" id="ssm:Spirs_2702"/>
<keyword evidence="3" id="KW-1003">Cell membrane</keyword>
<evidence type="ECO:0000256" key="6">
    <source>
        <dbReference type="ARBA" id="ARBA00023139"/>
    </source>
</evidence>
<evidence type="ECO:0000256" key="4">
    <source>
        <dbReference type="ARBA" id="ARBA00022729"/>
    </source>
</evidence>
<name>E1R8Q2_SEDSS</name>
<protein>
    <submittedName>
        <fullName evidence="8">Extracellular solute-binding protein family 1</fullName>
    </submittedName>
</protein>
<dbReference type="HOGENOM" id="CLU_031285_10_5_12"/>
<dbReference type="EMBL" id="CP002116">
    <property type="protein sequence ID" value="ADK81809.1"/>
    <property type="molecule type" value="Genomic_DNA"/>
</dbReference>
<keyword evidence="9" id="KW-1185">Reference proteome</keyword>
<dbReference type="eggNOG" id="COG1653">
    <property type="taxonomic scope" value="Bacteria"/>
</dbReference>
<dbReference type="InterPro" id="IPR006059">
    <property type="entry name" value="SBP"/>
</dbReference>
<reference evidence="8 9" key="1">
    <citation type="journal article" date="2010" name="Stand. Genomic Sci.">
        <title>Complete genome sequence of Spirochaeta smaragdinae type strain (SEBR 4228).</title>
        <authorList>
            <person name="Mavromatis K."/>
            <person name="Yasawong M."/>
            <person name="Chertkov O."/>
            <person name="Lapidus A."/>
            <person name="Lucas S."/>
            <person name="Nolan M."/>
            <person name="Del Rio T.G."/>
            <person name="Tice H."/>
            <person name="Cheng J.F."/>
            <person name="Pitluck S."/>
            <person name="Liolios K."/>
            <person name="Ivanova N."/>
            <person name="Tapia R."/>
            <person name="Han C."/>
            <person name="Bruce D."/>
            <person name="Goodwin L."/>
            <person name="Pati A."/>
            <person name="Chen A."/>
            <person name="Palaniappan K."/>
            <person name="Land M."/>
            <person name="Hauser L."/>
            <person name="Chang Y.J."/>
            <person name="Jeffries C.D."/>
            <person name="Detter J.C."/>
            <person name="Rohde M."/>
            <person name="Brambilla E."/>
            <person name="Spring S."/>
            <person name="Goker M."/>
            <person name="Sikorski J."/>
            <person name="Woyke T."/>
            <person name="Bristow J."/>
            <person name="Eisen J.A."/>
            <person name="Markowitz V."/>
            <person name="Hugenholtz P."/>
            <person name="Klenk H.P."/>
            <person name="Kyrpides N.C."/>
        </authorList>
    </citation>
    <scope>NUCLEOTIDE SEQUENCE [LARGE SCALE GENOMIC DNA]</scope>
    <source>
        <strain evidence="9">DSM 11293 / JCM 15392 / SEBR 4228</strain>
    </source>
</reference>
<dbReference type="AlphaFoldDB" id="E1R8Q2"/>
<dbReference type="PANTHER" id="PTHR43649:SF33">
    <property type="entry name" value="POLYGALACTURONAN_RHAMNOGALACTURONAN-BINDING PROTEIN YTCQ"/>
    <property type="match status" value="1"/>
</dbReference>
<evidence type="ECO:0000313" key="8">
    <source>
        <dbReference type="EMBL" id="ADK81809.1"/>
    </source>
</evidence>
<proteinExistence type="inferred from homology"/>
<dbReference type="GO" id="GO:0042597">
    <property type="term" value="C:periplasmic space"/>
    <property type="evidence" value="ECO:0007669"/>
    <property type="project" value="UniProtKB-SubCell"/>
</dbReference>
<dbReference type="InterPro" id="IPR050490">
    <property type="entry name" value="Bact_solute-bd_prot1"/>
</dbReference>
<evidence type="ECO:0000256" key="7">
    <source>
        <dbReference type="ARBA" id="ARBA00023288"/>
    </source>
</evidence>
<evidence type="ECO:0000256" key="3">
    <source>
        <dbReference type="ARBA" id="ARBA00022475"/>
    </source>
</evidence>
<dbReference type="SUPFAM" id="SSF53850">
    <property type="entry name" value="Periplasmic binding protein-like II"/>
    <property type="match status" value="1"/>
</dbReference>
<evidence type="ECO:0000256" key="2">
    <source>
        <dbReference type="ARBA" id="ARBA00008520"/>
    </source>
</evidence>
<dbReference type="PANTHER" id="PTHR43649">
    <property type="entry name" value="ARABINOSE-BINDING PROTEIN-RELATED"/>
    <property type="match status" value="1"/>
</dbReference>
<keyword evidence="7" id="KW-0449">Lipoprotein</keyword>
<accession>E1R8Q2</accession>
<comment type="subcellular location">
    <subcellularLocation>
        <location evidence="1">Periplasm</location>
    </subcellularLocation>
</comment>
<dbReference type="RefSeq" id="WP_013255270.1">
    <property type="nucleotide sequence ID" value="NC_014364.1"/>
</dbReference>